<feature type="region of interest" description="Disordered" evidence="3">
    <location>
        <begin position="421"/>
        <end position="451"/>
    </location>
</feature>
<evidence type="ECO:0000256" key="3">
    <source>
        <dbReference type="SAM" id="MobiDB-lite"/>
    </source>
</evidence>
<evidence type="ECO:0000256" key="2">
    <source>
        <dbReference type="ARBA" id="ARBA00022801"/>
    </source>
</evidence>
<evidence type="ECO:0000256" key="1">
    <source>
        <dbReference type="ARBA" id="ARBA00008779"/>
    </source>
</evidence>
<dbReference type="AlphaFoldDB" id="A0A2W1N6M6"/>
<name>A0A2W1N6M6_PAEXE</name>
<sequence>MIKPNIIMMISHDTGRYLGSYGRHVATPGIDGLAQDGVRFDQYFCSAPQCSPSRGSILTGLYAHNHGMIGLSHLGFSIDEDKTTLPKELSKAGYETVLIGLSHETIGEPGGRSFTSSHALGYERVEHVCDPGNPDGNLAPLVADKTIAFMREKAAAGGDRPFFASVGFFETHRDFDAYEPEADPDESIVVPDYLPDTPNVRRDFAQFQGSVKVLDRAIERIYSELKATGLDKNTLIIYTTDHGIAFPRAKGTLLDAGLETALIMAWPTVIRGARSTSELLCNVDLMPTLLDIAGADIPPDLDGRSFLPLLKEEPYEPRDAFFCELTWHDRYHPMRGMRTERYKYVRNFEDGPAVYLPLDIHRSLAGRSVREDYYVPNVPEELYDLVNDPLEQHNLAYDENYAAQLQELRQRVERWMRETNDPLLQGPVSGAEAPDWQQEVEKGTTYQGRSH</sequence>
<dbReference type="InterPro" id="IPR050738">
    <property type="entry name" value="Sulfatase"/>
</dbReference>
<keyword evidence="6" id="KW-1185">Reference proteome</keyword>
<dbReference type="InterPro" id="IPR000917">
    <property type="entry name" value="Sulfatase_N"/>
</dbReference>
<comment type="caution">
    <text evidence="5">The sequence shown here is derived from an EMBL/GenBank/DDBJ whole genome shotgun (WGS) entry which is preliminary data.</text>
</comment>
<evidence type="ECO:0000313" key="5">
    <source>
        <dbReference type="EMBL" id="PZE20057.1"/>
    </source>
</evidence>
<dbReference type="InterPro" id="IPR017850">
    <property type="entry name" value="Alkaline_phosphatase_core_sf"/>
</dbReference>
<protein>
    <submittedName>
        <fullName evidence="5">Sulfatase</fullName>
    </submittedName>
</protein>
<dbReference type="Proteomes" id="UP000214746">
    <property type="component" value="Unassembled WGS sequence"/>
</dbReference>
<comment type="similarity">
    <text evidence="1">Belongs to the sulfatase family.</text>
</comment>
<evidence type="ECO:0000259" key="4">
    <source>
        <dbReference type="Pfam" id="PF00884"/>
    </source>
</evidence>
<evidence type="ECO:0000313" key="6">
    <source>
        <dbReference type="Proteomes" id="UP000214746"/>
    </source>
</evidence>
<keyword evidence="2" id="KW-0378">Hydrolase</keyword>
<feature type="domain" description="Sulfatase N-terminal" evidence="4">
    <location>
        <begin position="4"/>
        <end position="295"/>
    </location>
</feature>
<dbReference type="CDD" id="cd16027">
    <property type="entry name" value="SGSH"/>
    <property type="match status" value="1"/>
</dbReference>
<dbReference type="PANTHER" id="PTHR42693">
    <property type="entry name" value="ARYLSULFATASE FAMILY MEMBER"/>
    <property type="match status" value="1"/>
</dbReference>
<dbReference type="Pfam" id="PF00884">
    <property type="entry name" value="Sulfatase"/>
    <property type="match status" value="1"/>
</dbReference>
<dbReference type="Gene3D" id="3.40.720.10">
    <property type="entry name" value="Alkaline Phosphatase, subunit A"/>
    <property type="match status" value="1"/>
</dbReference>
<accession>A0A2W1N6M6</accession>
<dbReference type="PANTHER" id="PTHR42693:SF53">
    <property type="entry name" value="ENDO-4-O-SULFATASE"/>
    <property type="match status" value="1"/>
</dbReference>
<organism evidence="5 6">
    <name type="scientific">Paenibacillus xerothermodurans</name>
    <dbReference type="NCBI Taxonomy" id="1977292"/>
    <lineage>
        <taxon>Bacteria</taxon>
        <taxon>Bacillati</taxon>
        <taxon>Bacillota</taxon>
        <taxon>Bacilli</taxon>
        <taxon>Bacillales</taxon>
        <taxon>Paenibacillaceae</taxon>
        <taxon>Paenibacillus</taxon>
    </lineage>
</organism>
<dbReference type="EMBL" id="NHRJ02000010">
    <property type="protein sequence ID" value="PZE20057.1"/>
    <property type="molecule type" value="Genomic_DNA"/>
</dbReference>
<dbReference type="RefSeq" id="WP_089200878.1">
    <property type="nucleotide sequence ID" value="NZ_NHRJ02000010.1"/>
</dbReference>
<dbReference type="GO" id="GO:0004065">
    <property type="term" value="F:arylsulfatase activity"/>
    <property type="evidence" value="ECO:0007669"/>
    <property type="project" value="TreeGrafter"/>
</dbReference>
<proteinExistence type="inferred from homology"/>
<dbReference type="OrthoDB" id="9762324at2"/>
<gene>
    <name evidence="5" type="ORF">CBW46_015360</name>
</gene>
<reference evidence="5" key="1">
    <citation type="submission" date="2018-06" db="EMBL/GenBank/DDBJ databases">
        <title>Paenibacillus xerothermodurans sp. nov. an extremely dry heat resistant spore forming bacterium isolated from the soil of Cape Canaveral, Florida.</title>
        <authorList>
            <person name="Seuylemezian A."/>
            <person name="Kaur N."/>
            <person name="Patil P."/>
            <person name="Patil P."/>
            <person name="Mayilraj S."/>
            <person name="Vaishampayan P."/>
        </authorList>
    </citation>
    <scope>NUCLEOTIDE SEQUENCE [LARGE SCALE GENOMIC DNA]</scope>
    <source>
        <strain evidence="5">ATCC 27380</strain>
    </source>
</reference>
<dbReference type="SUPFAM" id="SSF53649">
    <property type="entry name" value="Alkaline phosphatase-like"/>
    <property type="match status" value="1"/>
</dbReference>